<evidence type="ECO:0000256" key="7">
    <source>
        <dbReference type="SAM" id="SignalP"/>
    </source>
</evidence>
<dbReference type="PROSITE" id="PS51257">
    <property type="entry name" value="PROKAR_LIPOPROTEIN"/>
    <property type="match status" value="1"/>
</dbReference>
<evidence type="ECO:0000313" key="9">
    <source>
        <dbReference type="EMBL" id="AJR03727.1"/>
    </source>
</evidence>
<protein>
    <recommendedName>
        <fullName evidence="3">beta-glucosidase</fullName>
        <ecNumber evidence="3">3.2.1.21</ecNumber>
    </recommendedName>
</protein>
<feature type="chain" id="PRO_5002184281" description="beta-glucosidase" evidence="7">
    <location>
        <begin position="20"/>
        <end position="792"/>
    </location>
</feature>
<evidence type="ECO:0000256" key="5">
    <source>
        <dbReference type="ARBA" id="ARBA00022801"/>
    </source>
</evidence>
<dbReference type="AlphaFoldDB" id="A0A0C5WBS3"/>
<dbReference type="InterPro" id="IPR026891">
    <property type="entry name" value="Fn3-like"/>
</dbReference>
<keyword evidence="4 7" id="KW-0732">Signal</keyword>
<feature type="signal peptide" evidence="7">
    <location>
        <begin position="1"/>
        <end position="19"/>
    </location>
</feature>
<dbReference type="Pfam" id="PF14310">
    <property type="entry name" value="Fn3-like"/>
    <property type="match status" value="1"/>
</dbReference>
<dbReference type="InterPro" id="IPR001764">
    <property type="entry name" value="Glyco_hydro_3_N"/>
</dbReference>
<dbReference type="PANTHER" id="PTHR30620">
    <property type="entry name" value="PERIPLASMIC BETA-GLUCOSIDASE-RELATED"/>
    <property type="match status" value="1"/>
</dbReference>
<dbReference type="Pfam" id="PF01915">
    <property type="entry name" value="Glyco_hydro_3_C"/>
    <property type="match status" value="1"/>
</dbReference>
<evidence type="ECO:0000313" key="10">
    <source>
        <dbReference type="Proteomes" id="UP000032229"/>
    </source>
</evidence>
<dbReference type="InterPro" id="IPR036881">
    <property type="entry name" value="Glyco_hydro_3_C_sf"/>
</dbReference>
<dbReference type="PRINTS" id="PR00133">
    <property type="entry name" value="GLHYDRLASE3"/>
</dbReference>
<comment type="catalytic activity">
    <reaction evidence="1">
        <text>Hydrolysis of terminal, non-reducing beta-D-glucosyl residues with release of beta-D-glucose.</text>
        <dbReference type="EC" id="3.2.1.21"/>
    </reaction>
</comment>
<dbReference type="OrthoDB" id="9805821at2"/>
<dbReference type="InterPro" id="IPR002772">
    <property type="entry name" value="Glyco_hydro_3_C"/>
</dbReference>
<dbReference type="FunFam" id="2.60.40.10:FF:000495">
    <property type="entry name" value="Periplasmic beta-glucosidase"/>
    <property type="match status" value="1"/>
</dbReference>
<dbReference type="Gene3D" id="3.40.50.1700">
    <property type="entry name" value="Glycoside hydrolase family 3 C-terminal domain"/>
    <property type="match status" value="1"/>
</dbReference>
<dbReference type="KEGG" id="sze:AW14_08910"/>
<feature type="domain" description="Fibronectin type III-like" evidence="8">
    <location>
        <begin position="701"/>
        <end position="770"/>
    </location>
</feature>
<name>A0A0C5WBS3_9FLAO</name>
<dbReference type="InterPro" id="IPR013783">
    <property type="entry name" value="Ig-like_fold"/>
</dbReference>
<keyword evidence="6" id="KW-0326">Glycosidase</keyword>
<dbReference type="InterPro" id="IPR051915">
    <property type="entry name" value="Cellulose_Degrad_GH3"/>
</dbReference>
<proteinExistence type="inferred from homology"/>
<dbReference type="PANTHER" id="PTHR30620:SF16">
    <property type="entry name" value="LYSOSOMAL BETA GLUCOSIDASE"/>
    <property type="match status" value="1"/>
</dbReference>
<accession>A0A0C5WBS3</accession>
<comment type="similarity">
    <text evidence="2">Belongs to the glycosyl hydrolase 3 family.</text>
</comment>
<dbReference type="InterPro" id="IPR017853">
    <property type="entry name" value="GH"/>
</dbReference>
<keyword evidence="10" id="KW-1185">Reference proteome</keyword>
<keyword evidence="5" id="KW-0378">Hydrolase</keyword>
<dbReference type="SMART" id="SM01217">
    <property type="entry name" value="Fn3_like"/>
    <property type="match status" value="1"/>
</dbReference>
<dbReference type="Gene3D" id="2.60.40.10">
    <property type="entry name" value="Immunoglobulins"/>
    <property type="match status" value="1"/>
</dbReference>
<dbReference type="InterPro" id="IPR036962">
    <property type="entry name" value="Glyco_hydro_3_N_sf"/>
</dbReference>
<dbReference type="SUPFAM" id="SSF51445">
    <property type="entry name" value="(Trans)glycosidases"/>
    <property type="match status" value="1"/>
</dbReference>
<dbReference type="SUPFAM" id="SSF52279">
    <property type="entry name" value="Beta-D-glucan exohydrolase, C-terminal domain"/>
    <property type="match status" value="1"/>
</dbReference>
<reference evidence="9 10" key="1">
    <citation type="submission" date="2014-02" db="EMBL/GenBank/DDBJ databases">
        <authorList>
            <person name="Young C.-C."/>
            <person name="Hameed A."/>
            <person name="Huang H.-C."/>
            <person name="Shahina M."/>
        </authorList>
    </citation>
    <scope>NUCLEOTIDE SEQUENCE [LARGE SCALE GENOMIC DNA]</scope>
    <source>
        <strain evidence="9 10">CC-SAMT-1</strain>
    </source>
</reference>
<dbReference type="Gene3D" id="3.20.20.300">
    <property type="entry name" value="Glycoside hydrolase, family 3, N-terminal domain"/>
    <property type="match status" value="1"/>
</dbReference>
<evidence type="ECO:0000256" key="4">
    <source>
        <dbReference type="ARBA" id="ARBA00022729"/>
    </source>
</evidence>
<evidence type="ECO:0000256" key="6">
    <source>
        <dbReference type="ARBA" id="ARBA00023295"/>
    </source>
</evidence>
<dbReference type="HOGENOM" id="CLU_004542_5_1_10"/>
<sequence>MKINKISITAIISCTLLFAACKNETKSTTNDGSPLYLDPTASVNDRVEDLMSRMTLEDKVYQMCQYVGLEHMKAAESKISAEELDKNDALGFYPGVLSDSVGRLAAAGKIGSFLHVVTPEEANYLQKLALQSPLKIPLLIGIDAIHGNGLVSGSTIYPSPISQAATFDDALVKEGSRQTALEMRANGMHWSFTPNIDVLRDPRWGRTGETYGEDPFLVGNMGVATISGLQSDDFTGSENVIACAKHLIAGSSSINGLNAAPTDVSKRTLFEIFLPPYRRAVQEANVFSIMAAHNEVAGMPGHMDKFMMNDLMRERWGFNGFYVSDWNDVSRIAYWHHVAKDFKQSIEFSVNAGMDMNMHGPTFDKLLIELVNEGKVDVARVNYACKKLLEVKFRLGLFENPFVDIEKSKTVNFSEAHQKNALEQARRSIVLQTNKNNALPLSENGNGKTIFITGPNANNQTTLGDWVSPQPEENVVTMVEGITQIGEAKGYKVNYFDSGDRSKEITDANIDLAAQKAKQSDIVILVLGENSFRHDWPRKTTGENIDRATLKLSGNQMKLANKILDLGKKVIVVYISGSPIAEPGLENRANAVLNTWESGAFAGQAAAEILFGQVNPSGKLPLTVPRSVGQLQMVYNHKPTAYIHKYNTEKKVPLHPFGFGLSYTNFEFSEPKLSKDVFAGIDDVINVTVEVSNTGALDGEEVVQLYIHDDISSYTRPVKELKGYKRIALKAGETKSVTIPVKAESLAMYDKDFNFVVEPGTFTIMTGNSSADKDLKTTTISVAEGIVLDKNK</sequence>
<dbReference type="Pfam" id="PF00933">
    <property type="entry name" value="Glyco_hydro_3"/>
    <property type="match status" value="1"/>
</dbReference>
<evidence type="ECO:0000256" key="3">
    <source>
        <dbReference type="ARBA" id="ARBA00012744"/>
    </source>
</evidence>
<dbReference type="GO" id="GO:0008422">
    <property type="term" value="F:beta-glucosidase activity"/>
    <property type="evidence" value="ECO:0007669"/>
    <property type="project" value="UniProtKB-EC"/>
</dbReference>
<organism evidence="9 10">
    <name type="scientific">Siansivirga zeaxanthinifaciens CC-SAMT-1</name>
    <dbReference type="NCBI Taxonomy" id="1454006"/>
    <lineage>
        <taxon>Bacteria</taxon>
        <taxon>Pseudomonadati</taxon>
        <taxon>Bacteroidota</taxon>
        <taxon>Flavobacteriia</taxon>
        <taxon>Flavobacteriales</taxon>
        <taxon>Flavobacteriaceae</taxon>
        <taxon>Siansivirga</taxon>
    </lineage>
</organism>
<evidence type="ECO:0000259" key="8">
    <source>
        <dbReference type="SMART" id="SM01217"/>
    </source>
</evidence>
<dbReference type="STRING" id="1454006.AW14_08910"/>
<dbReference type="EMBL" id="CP007202">
    <property type="protein sequence ID" value="AJR03727.1"/>
    <property type="molecule type" value="Genomic_DNA"/>
</dbReference>
<gene>
    <name evidence="9" type="ORF">AW14_08910</name>
</gene>
<dbReference type="PATRIC" id="fig|1454006.5.peg.1759"/>
<dbReference type="Proteomes" id="UP000032229">
    <property type="component" value="Chromosome"/>
</dbReference>
<dbReference type="GO" id="GO:0009251">
    <property type="term" value="P:glucan catabolic process"/>
    <property type="evidence" value="ECO:0007669"/>
    <property type="project" value="TreeGrafter"/>
</dbReference>
<evidence type="ECO:0000256" key="1">
    <source>
        <dbReference type="ARBA" id="ARBA00000448"/>
    </source>
</evidence>
<evidence type="ECO:0000256" key="2">
    <source>
        <dbReference type="ARBA" id="ARBA00005336"/>
    </source>
</evidence>
<dbReference type="RefSeq" id="WP_044638458.1">
    <property type="nucleotide sequence ID" value="NZ_CP007202.1"/>
</dbReference>
<dbReference type="EC" id="3.2.1.21" evidence="3"/>